<keyword evidence="4" id="KW-0805">Transcription regulation</keyword>
<evidence type="ECO:0000256" key="2">
    <source>
        <dbReference type="ARBA" id="ARBA00022553"/>
    </source>
</evidence>
<dbReference type="PANTHER" id="PTHR21737:SF3">
    <property type="entry name" value="POLYGLUTAMINE-BINDING PROTEIN 1"/>
    <property type="match status" value="1"/>
</dbReference>
<dbReference type="Pfam" id="PF13966">
    <property type="entry name" value="zf-RVT"/>
    <property type="match status" value="1"/>
</dbReference>
<evidence type="ECO:0000259" key="8">
    <source>
        <dbReference type="SMART" id="SM00456"/>
    </source>
</evidence>
<protein>
    <submittedName>
        <fullName evidence="9">VQ motif-containing family protein</fullName>
    </submittedName>
</protein>
<reference evidence="9" key="1">
    <citation type="submission" date="2019-09" db="EMBL/GenBank/DDBJ databases">
        <title>Draft genome information of white flower Hibiscus syriacus.</title>
        <authorList>
            <person name="Kim Y.-M."/>
        </authorList>
    </citation>
    <scope>NUCLEOTIDE SEQUENCE [LARGE SCALE GENOMIC DNA]</scope>
    <source>
        <strain evidence="9">YM2019G1</strain>
    </source>
</reference>
<dbReference type="GO" id="GO:0005737">
    <property type="term" value="C:cytoplasm"/>
    <property type="evidence" value="ECO:0007669"/>
    <property type="project" value="TreeGrafter"/>
</dbReference>
<dbReference type="PANTHER" id="PTHR21737">
    <property type="entry name" value="POLYGLUTAMINE BINDING PROTEIN 1/MARVEL MEMBRANE-ASSOCIATING DOMAIN CONTAINING 3"/>
    <property type="match status" value="1"/>
</dbReference>
<dbReference type="SMART" id="SM00456">
    <property type="entry name" value="WW"/>
    <property type="match status" value="1"/>
</dbReference>
<feature type="region of interest" description="Disordered" evidence="7">
    <location>
        <begin position="281"/>
        <end position="390"/>
    </location>
</feature>
<dbReference type="InterPro" id="IPR001202">
    <property type="entry name" value="WW_dom"/>
</dbReference>
<dbReference type="EMBL" id="VEPZ02001741">
    <property type="protein sequence ID" value="KAE8658820.1"/>
    <property type="molecule type" value="Genomic_DNA"/>
</dbReference>
<sequence length="390" mass="43524">MYRRRVAGSYRLHGNHHHYYHHCRRHSDGVASAVSPAMSTEKRVVPTSNPLQDVEAKDPSSGASYYYNGSIGKSRWERPVETSSSTSIPYTTRLVGDWVESVYETTGLAHHGSKSCLASSGLVPHSKHSIILWMAVLDRLPTRVRLMRMGLVIENDRCLFCDLVPETRNHILFECDNAKSLWKSLFCSVELSKSKPLGRAQILVQYKDHITQWECPDVLQPFASRHPGSRVSENTVNENLASRSSNLDKCIDCGGWGVGLVRIWGYCNHCTRVLNLPQSQSLSTAKDNHENKAPKARSSGRPPMGKGNRKDKRKHSYDDDDELDPMDPSSYSDAHRGGWYGPLFQQRPYPSPGAVLRKNAEIASQTKKPGSHWTPVSKKGDGSDGLGDAD</sequence>
<feature type="domain" description="WW" evidence="8">
    <location>
        <begin position="48"/>
        <end position="81"/>
    </location>
</feature>
<name>A0A6A2WUS0_HIBSY</name>
<evidence type="ECO:0000256" key="1">
    <source>
        <dbReference type="ARBA" id="ARBA00004123"/>
    </source>
</evidence>
<evidence type="ECO:0000256" key="4">
    <source>
        <dbReference type="ARBA" id="ARBA00023015"/>
    </source>
</evidence>
<comment type="caution">
    <text evidence="9">The sequence shown here is derived from an EMBL/GenBank/DDBJ whole genome shotgun (WGS) entry which is preliminary data.</text>
</comment>
<dbReference type="Gene3D" id="2.20.70.10">
    <property type="match status" value="1"/>
</dbReference>
<dbReference type="Proteomes" id="UP000436088">
    <property type="component" value="Unassembled WGS sequence"/>
</dbReference>
<evidence type="ECO:0000313" key="9">
    <source>
        <dbReference type="EMBL" id="KAE8658820.1"/>
    </source>
</evidence>
<dbReference type="AlphaFoldDB" id="A0A6A2WUS0"/>
<keyword evidence="2" id="KW-0597">Phosphoprotein</keyword>
<gene>
    <name evidence="9" type="ORF">F3Y22_tig00116968pilonHSYRG00021</name>
</gene>
<dbReference type="GO" id="GO:0000380">
    <property type="term" value="P:alternative mRNA splicing, via spliceosome"/>
    <property type="evidence" value="ECO:0007669"/>
    <property type="project" value="TreeGrafter"/>
</dbReference>
<dbReference type="Gene3D" id="3.40.30.10">
    <property type="entry name" value="Glutaredoxin"/>
    <property type="match status" value="1"/>
</dbReference>
<dbReference type="CDD" id="cd00201">
    <property type="entry name" value="WW"/>
    <property type="match status" value="1"/>
</dbReference>
<keyword evidence="5" id="KW-0804">Transcription</keyword>
<keyword evidence="10" id="KW-1185">Reference proteome</keyword>
<organism evidence="9 10">
    <name type="scientific">Hibiscus syriacus</name>
    <name type="common">Rose of Sharon</name>
    <dbReference type="NCBI Taxonomy" id="106335"/>
    <lineage>
        <taxon>Eukaryota</taxon>
        <taxon>Viridiplantae</taxon>
        <taxon>Streptophyta</taxon>
        <taxon>Embryophyta</taxon>
        <taxon>Tracheophyta</taxon>
        <taxon>Spermatophyta</taxon>
        <taxon>Magnoliopsida</taxon>
        <taxon>eudicotyledons</taxon>
        <taxon>Gunneridae</taxon>
        <taxon>Pentapetalae</taxon>
        <taxon>rosids</taxon>
        <taxon>malvids</taxon>
        <taxon>Malvales</taxon>
        <taxon>Malvaceae</taxon>
        <taxon>Malvoideae</taxon>
        <taxon>Hibiscus</taxon>
    </lineage>
</organism>
<accession>A0A6A2WUS0</accession>
<proteinExistence type="predicted"/>
<evidence type="ECO:0000256" key="6">
    <source>
        <dbReference type="ARBA" id="ARBA00023242"/>
    </source>
</evidence>
<dbReference type="GO" id="GO:0043021">
    <property type="term" value="F:ribonucleoprotein complex binding"/>
    <property type="evidence" value="ECO:0007669"/>
    <property type="project" value="TreeGrafter"/>
</dbReference>
<dbReference type="InterPro" id="IPR026960">
    <property type="entry name" value="RVT-Znf"/>
</dbReference>
<keyword evidence="6" id="KW-0539">Nucleus</keyword>
<keyword evidence="3" id="KW-0677">Repeat</keyword>
<evidence type="ECO:0000313" key="10">
    <source>
        <dbReference type="Proteomes" id="UP000436088"/>
    </source>
</evidence>
<comment type="subcellular location">
    <subcellularLocation>
        <location evidence="1">Nucleus</location>
    </subcellularLocation>
</comment>
<evidence type="ECO:0000256" key="7">
    <source>
        <dbReference type="SAM" id="MobiDB-lite"/>
    </source>
</evidence>
<evidence type="ECO:0000256" key="5">
    <source>
        <dbReference type="ARBA" id="ARBA00023163"/>
    </source>
</evidence>
<evidence type="ECO:0000256" key="3">
    <source>
        <dbReference type="ARBA" id="ARBA00022737"/>
    </source>
</evidence>
<dbReference type="GO" id="GO:0016604">
    <property type="term" value="C:nuclear body"/>
    <property type="evidence" value="ECO:0007669"/>
    <property type="project" value="TreeGrafter"/>
</dbReference>